<gene>
    <name evidence="9 11" type="primary">trpA</name>
    <name evidence="11" type="ORF">HV04060_58</name>
</gene>
<comment type="similarity">
    <text evidence="9 10">Belongs to the TrpA family.</text>
</comment>
<dbReference type="GO" id="GO:0004834">
    <property type="term" value="F:tryptophan synthase activity"/>
    <property type="evidence" value="ECO:0007669"/>
    <property type="project" value="UniProtKB-UniRule"/>
</dbReference>
<comment type="catalytic activity">
    <reaction evidence="8 9">
        <text>(1S,2R)-1-C-(indol-3-yl)glycerol 3-phosphate + L-serine = D-glyceraldehyde 3-phosphate + L-tryptophan + H2O</text>
        <dbReference type="Rhea" id="RHEA:10532"/>
        <dbReference type="ChEBI" id="CHEBI:15377"/>
        <dbReference type="ChEBI" id="CHEBI:33384"/>
        <dbReference type="ChEBI" id="CHEBI:57912"/>
        <dbReference type="ChEBI" id="CHEBI:58866"/>
        <dbReference type="ChEBI" id="CHEBI:59776"/>
        <dbReference type="EC" id="4.2.1.20"/>
    </reaction>
</comment>
<dbReference type="Gene3D" id="3.20.20.70">
    <property type="entry name" value="Aldolase class I"/>
    <property type="match status" value="1"/>
</dbReference>
<evidence type="ECO:0000256" key="8">
    <source>
        <dbReference type="ARBA" id="ARBA00049047"/>
    </source>
</evidence>
<keyword evidence="4 9" id="KW-0028">Amino-acid biosynthesis</keyword>
<dbReference type="NCBIfam" id="TIGR00262">
    <property type="entry name" value="trpA"/>
    <property type="match status" value="1"/>
</dbReference>
<dbReference type="PANTHER" id="PTHR43406">
    <property type="entry name" value="TRYPTOPHAN SYNTHASE, ALPHA CHAIN"/>
    <property type="match status" value="1"/>
</dbReference>
<organism evidence="11">
    <name type="scientific">Dichotomaria marginata</name>
    <dbReference type="NCBI Taxonomy" id="268567"/>
    <lineage>
        <taxon>Eukaryota</taxon>
        <taxon>Rhodophyta</taxon>
        <taxon>Florideophyceae</taxon>
        <taxon>Nemaliophycidae</taxon>
        <taxon>Nemaliales</taxon>
        <taxon>Galaxauraceae</taxon>
        <taxon>Dichotomaria</taxon>
    </lineage>
</organism>
<proteinExistence type="inferred from homology"/>
<keyword evidence="6 9" id="KW-0057">Aromatic amino acid biosynthesis</keyword>
<dbReference type="FunFam" id="3.20.20.70:FF:000037">
    <property type="entry name" value="Tryptophan synthase alpha chain"/>
    <property type="match status" value="1"/>
</dbReference>
<comment type="subunit">
    <text evidence="3 9">Tetramer of two alpha and two beta chains.</text>
</comment>
<evidence type="ECO:0000256" key="2">
    <source>
        <dbReference type="ARBA" id="ARBA00004733"/>
    </source>
</evidence>
<protein>
    <recommendedName>
        <fullName evidence="9">Tryptophan synthase alpha chain</fullName>
        <ecNumber evidence="9">4.2.1.20</ecNumber>
    </recommendedName>
</protein>
<evidence type="ECO:0000256" key="6">
    <source>
        <dbReference type="ARBA" id="ARBA00023141"/>
    </source>
</evidence>
<dbReference type="CDD" id="cd04724">
    <property type="entry name" value="Tryptophan_synthase_alpha"/>
    <property type="match status" value="1"/>
</dbReference>
<keyword evidence="11" id="KW-0934">Plastid</keyword>
<accession>A0A1G4NSF4</accession>
<reference evidence="11" key="2">
    <citation type="submission" date="2016-10" db="EMBL/GenBank/DDBJ databases">
        <authorList>
            <person name="de Groot N.N."/>
        </authorList>
    </citation>
    <scope>NUCLEOTIDE SEQUENCE</scope>
    <source>
        <strain evidence="11">HV04060</strain>
    </source>
</reference>
<evidence type="ECO:0000313" key="11">
    <source>
        <dbReference type="EMBL" id="SCW21496.1"/>
    </source>
</evidence>
<dbReference type="UniPathway" id="UPA00035">
    <property type="reaction ID" value="UER00044"/>
</dbReference>
<comment type="subcellular location">
    <subcellularLocation>
        <location evidence="9">Plastid</location>
        <location evidence="9">Chloroplast</location>
    </subcellularLocation>
</comment>
<dbReference type="EC" id="4.2.1.20" evidence="9"/>
<evidence type="ECO:0000256" key="4">
    <source>
        <dbReference type="ARBA" id="ARBA00022605"/>
    </source>
</evidence>
<dbReference type="AlphaFoldDB" id="A0A1G4NSF4"/>
<keyword evidence="7 9" id="KW-0456">Lyase</keyword>
<dbReference type="InterPro" id="IPR002028">
    <property type="entry name" value="Trp_synthase_suA"/>
</dbReference>
<comment type="function">
    <text evidence="1 9">The alpha subunit is responsible for the aldol cleavage of indoleglycerol phosphate to indole and glyceraldehyde 3-phosphate.</text>
</comment>
<evidence type="ECO:0000256" key="9">
    <source>
        <dbReference type="HAMAP-Rule" id="MF_00131"/>
    </source>
</evidence>
<evidence type="ECO:0000256" key="5">
    <source>
        <dbReference type="ARBA" id="ARBA00022822"/>
    </source>
</evidence>
<dbReference type="RefSeq" id="YP_009313242.1">
    <property type="nucleotide sequence ID" value="NC_031656.1"/>
</dbReference>
<keyword evidence="11" id="KW-0150">Chloroplast</keyword>
<dbReference type="SUPFAM" id="SSF51366">
    <property type="entry name" value="Ribulose-phoshate binding barrel"/>
    <property type="match status" value="1"/>
</dbReference>
<dbReference type="EMBL" id="LT622864">
    <property type="protein sequence ID" value="SCW21496.1"/>
    <property type="molecule type" value="Genomic_DNA"/>
</dbReference>
<dbReference type="PANTHER" id="PTHR43406:SF1">
    <property type="entry name" value="TRYPTOPHAN SYNTHASE ALPHA CHAIN, CHLOROPLASTIC"/>
    <property type="match status" value="1"/>
</dbReference>
<dbReference type="GO" id="GO:0005829">
    <property type="term" value="C:cytosol"/>
    <property type="evidence" value="ECO:0007669"/>
    <property type="project" value="TreeGrafter"/>
</dbReference>
<dbReference type="PROSITE" id="PS00167">
    <property type="entry name" value="TRP_SYNTHASE_ALPHA"/>
    <property type="match status" value="1"/>
</dbReference>
<dbReference type="HAMAP" id="MF_00131">
    <property type="entry name" value="Trp_synth_alpha"/>
    <property type="match status" value="1"/>
</dbReference>
<evidence type="ECO:0000256" key="3">
    <source>
        <dbReference type="ARBA" id="ARBA00011270"/>
    </source>
</evidence>
<sequence>MTIISNLLKSSNKRSSLIPFITAGYPDLYTTEKALEIFDRLGVDVIELGLPYSDPLADGPIIQEASSKALKTGVTIDHILQLLEKVKSKIKTPLILFTYYNPIIARGIQSFIMEISHAGFKGLIIPDLPLEEADYIISLCKNFSIELILLLTPTSSSQRIEKIINKSQGVIYVVSSTGVTGIRENIQIEMKDFISNLRAMTDQALILGFGISQAKHVQQIMDWDIDGIVIGSAFVRCLSDSDYGNGLVRLEEFCNSIVSVIQMQENK</sequence>
<comment type="pathway">
    <text evidence="2 9">Amino-acid biosynthesis; L-tryptophan biosynthesis; L-tryptophan from chorismate: step 5/5.</text>
</comment>
<dbReference type="GO" id="GO:0009507">
    <property type="term" value="C:chloroplast"/>
    <property type="evidence" value="ECO:0007669"/>
    <property type="project" value="UniProtKB-SubCell"/>
</dbReference>
<dbReference type="InterPro" id="IPR013785">
    <property type="entry name" value="Aldolase_TIM"/>
</dbReference>
<feature type="active site" description="Proton acceptor" evidence="9">
    <location>
        <position position="47"/>
    </location>
</feature>
<evidence type="ECO:0000256" key="7">
    <source>
        <dbReference type="ARBA" id="ARBA00023239"/>
    </source>
</evidence>
<keyword evidence="5 9" id="KW-0822">Tryptophan biosynthesis</keyword>
<dbReference type="Pfam" id="PF00290">
    <property type="entry name" value="Trp_syntA"/>
    <property type="match status" value="1"/>
</dbReference>
<evidence type="ECO:0000256" key="10">
    <source>
        <dbReference type="RuleBase" id="RU003662"/>
    </source>
</evidence>
<reference evidence="11" key="1">
    <citation type="submission" date="2016-10" db="EMBL/GenBank/DDBJ databases">
        <title>Chloroplast genomes as a tool to resolve red algal phylogenies: a case study in the Nemaliales.</title>
        <authorList>
            <person name="Costa J.F."/>
            <person name="Lin S.M."/>
            <person name="Macaya E.C."/>
            <person name="Fernandez-Garcia C."/>
            <person name="Verbruggen H."/>
        </authorList>
    </citation>
    <scope>NUCLEOTIDE SEQUENCE</scope>
    <source>
        <strain evidence="11">HV04060</strain>
    </source>
</reference>
<dbReference type="InterPro" id="IPR011060">
    <property type="entry name" value="RibuloseP-bd_barrel"/>
</dbReference>
<name>A0A1G4NSF4_9FLOR</name>
<feature type="active site" description="Proton acceptor" evidence="9">
    <location>
        <position position="58"/>
    </location>
</feature>
<evidence type="ECO:0000256" key="1">
    <source>
        <dbReference type="ARBA" id="ARBA00003365"/>
    </source>
</evidence>
<dbReference type="GeneID" id="29998571"/>
<dbReference type="InterPro" id="IPR018204">
    <property type="entry name" value="Trp_synthase_alpha_AS"/>
</dbReference>
<geneLocation type="chloroplast" evidence="11"/>